<dbReference type="Proteomes" id="UP000712570">
    <property type="component" value="Unassembled WGS sequence"/>
</dbReference>
<evidence type="ECO:0000313" key="3">
    <source>
        <dbReference type="EMBL" id="NHQ85544.1"/>
    </source>
</evidence>
<gene>
    <name evidence="3" type="ORF">HA050_05360</name>
</gene>
<reference evidence="3 4" key="1">
    <citation type="submission" date="2020-03" db="EMBL/GenBank/DDBJ databases">
        <title>Draft genome sequence of environmentally isolated violet-colored cultures.</title>
        <authorList>
            <person name="Wilson H.S."/>
        </authorList>
    </citation>
    <scope>NUCLEOTIDE SEQUENCE [LARGE SCALE GENOMIC DNA]</scope>
    <source>
        <strain evidence="3 4">HSC-16F04</strain>
    </source>
</reference>
<dbReference type="EMBL" id="JAAOLX010000002">
    <property type="protein sequence ID" value="NHQ85544.1"/>
    <property type="molecule type" value="Genomic_DNA"/>
</dbReference>
<protein>
    <submittedName>
        <fullName evidence="3">PDZ domain-containing protein</fullName>
    </submittedName>
</protein>
<evidence type="ECO:0000256" key="1">
    <source>
        <dbReference type="SAM" id="SignalP"/>
    </source>
</evidence>
<keyword evidence="4" id="KW-1185">Reference proteome</keyword>
<keyword evidence="1" id="KW-0732">Signal</keyword>
<evidence type="ECO:0000313" key="4">
    <source>
        <dbReference type="Proteomes" id="UP000712570"/>
    </source>
</evidence>
<dbReference type="Gene3D" id="2.30.42.10">
    <property type="match status" value="1"/>
</dbReference>
<evidence type="ECO:0000259" key="2">
    <source>
        <dbReference type="PROSITE" id="PS50106"/>
    </source>
</evidence>
<dbReference type="Pfam" id="PF13180">
    <property type="entry name" value="PDZ_2"/>
    <property type="match status" value="1"/>
</dbReference>
<comment type="caution">
    <text evidence="3">The sequence shown here is derived from an EMBL/GenBank/DDBJ whole genome shotgun (WGS) entry which is preliminary data.</text>
</comment>
<dbReference type="PROSITE" id="PS50106">
    <property type="entry name" value="PDZ"/>
    <property type="match status" value="1"/>
</dbReference>
<proteinExistence type="predicted"/>
<accession>A0ABX0KU17</accession>
<sequence length="118" mass="12699">MKKILVHVLFFFISGIAWADAARGYFGYGYSIEADGFFWDPTLQSVTITKIAPASPAAKAGILEGDQVLELEGHVIAGAKGNEISALSKKQIGQTLRLRLKHVNGVLYPVAMIAIAKP</sequence>
<dbReference type="InterPro" id="IPR001478">
    <property type="entry name" value="PDZ"/>
</dbReference>
<name>A0ABX0KU17_9NEIS</name>
<feature type="chain" id="PRO_5045263732" evidence="1">
    <location>
        <begin position="20"/>
        <end position="118"/>
    </location>
</feature>
<dbReference type="RefSeq" id="WP_166823034.1">
    <property type="nucleotide sequence ID" value="NZ_JAAOLX010000002.1"/>
</dbReference>
<organism evidence="3 4">
    <name type="scientific">Iodobacter violaceini</name>
    <dbReference type="NCBI Taxonomy" id="3044271"/>
    <lineage>
        <taxon>Bacteria</taxon>
        <taxon>Pseudomonadati</taxon>
        <taxon>Pseudomonadota</taxon>
        <taxon>Betaproteobacteria</taxon>
        <taxon>Neisseriales</taxon>
        <taxon>Chitinibacteraceae</taxon>
        <taxon>Iodobacter</taxon>
    </lineage>
</organism>
<feature type="domain" description="PDZ" evidence="2">
    <location>
        <begin position="15"/>
        <end position="97"/>
    </location>
</feature>
<dbReference type="InterPro" id="IPR036034">
    <property type="entry name" value="PDZ_sf"/>
</dbReference>
<feature type="signal peptide" evidence="1">
    <location>
        <begin position="1"/>
        <end position="19"/>
    </location>
</feature>
<dbReference type="SUPFAM" id="SSF50156">
    <property type="entry name" value="PDZ domain-like"/>
    <property type="match status" value="1"/>
</dbReference>
<dbReference type="SMART" id="SM00228">
    <property type="entry name" value="PDZ"/>
    <property type="match status" value="1"/>
</dbReference>